<keyword evidence="1" id="KW-0732">Signal</keyword>
<organism evidence="2 3">
    <name type="scientific">Gilliamella apis</name>
    <dbReference type="NCBI Taxonomy" id="1970738"/>
    <lineage>
        <taxon>Bacteria</taxon>
        <taxon>Pseudomonadati</taxon>
        <taxon>Pseudomonadota</taxon>
        <taxon>Gammaproteobacteria</taxon>
        <taxon>Orbales</taxon>
        <taxon>Orbaceae</taxon>
        <taxon>Gilliamella</taxon>
    </lineage>
</organism>
<name>A0A242NW94_9GAMM</name>
<dbReference type="RefSeq" id="WP_086320135.1">
    <property type="nucleotide sequence ID" value="NZ_NASD01000003.1"/>
</dbReference>
<proteinExistence type="predicted"/>
<reference evidence="2 3" key="1">
    <citation type="submission" date="2017-03" db="EMBL/GenBank/DDBJ databases">
        <title>Comparative genomics of honeybee gut symbionts reveal geographically distinct and subgroup specific antibiotic resistance.</title>
        <authorList>
            <person name="Ludvigsen J."/>
            <person name="Porcellato D."/>
            <person name="Labee-Lund T.M."/>
            <person name="Amdam G.V."/>
            <person name="Rudi K."/>
        </authorList>
    </citation>
    <scope>NUCLEOTIDE SEQUENCE [LARGE SCALE GENOMIC DNA]</scope>
    <source>
        <strain evidence="2 3">A-4-12</strain>
    </source>
</reference>
<accession>A0A242NW94</accession>
<evidence type="ECO:0000313" key="2">
    <source>
        <dbReference type="EMBL" id="OTQ51543.1"/>
    </source>
</evidence>
<dbReference type="Proteomes" id="UP000194968">
    <property type="component" value="Unassembled WGS sequence"/>
</dbReference>
<dbReference type="EMBL" id="NASK01000078">
    <property type="protein sequence ID" value="OTQ51543.1"/>
    <property type="molecule type" value="Genomic_DNA"/>
</dbReference>
<feature type="signal peptide" evidence="1">
    <location>
        <begin position="1"/>
        <end position="19"/>
    </location>
</feature>
<sequence length="200" mass="22637">MKKLIFIVASFFISPFVLAETQYPDAPLGLKWGMTVAELESKAGAVLEPTPIDENVSIYSLKSPPMTLPKFTEYFVLVHKDLGAMKIIMNEKITSDIYGTKGKKEYFKYKEALTNKFGKPDNSLESVGLKLYKDSDEFYQCLKYEGCGYYASVFGDHLSLQLEGIERGKGNLSIVYESELFTKYKADKENENENKIKNGL</sequence>
<comment type="caution">
    <text evidence="2">The sequence shown here is derived from an EMBL/GenBank/DDBJ whole genome shotgun (WGS) entry which is preliminary data.</text>
</comment>
<evidence type="ECO:0000313" key="3">
    <source>
        <dbReference type="Proteomes" id="UP000194968"/>
    </source>
</evidence>
<dbReference type="OrthoDB" id="7062105at2"/>
<feature type="chain" id="PRO_5012467345" evidence="1">
    <location>
        <begin position="20"/>
        <end position="200"/>
    </location>
</feature>
<dbReference type="AlphaFoldDB" id="A0A242NW94"/>
<protein>
    <submittedName>
        <fullName evidence="2">Uncharacterized protein</fullName>
    </submittedName>
</protein>
<gene>
    <name evidence="2" type="ORF">B6D06_02830</name>
</gene>
<evidence type="ECO:0000256" key="1">
    <source>
        <dbReference type="SAM" id="SignalP"/>
    </source>
</evidence>